<accession>A0A2U2XGE4</accession>
<dbReference type="InterPro" id="IPR016088">
    <property type="entry name" value="Chalcone_isomerase_3-sand"/>
</dbReference>
<feature type="chain" id="PRO_5015681619" evidence="1">
    <location>
        <begin position="22"/>
        <end position="188"/>
    </location>
</feature>
<dbReference type="GO" id="GO:0016872">
    <property type="term" value="F:intramolecular lyase activity"/>
    <property type="evidence" value="ECO:0007669"/>
    <property type="project" value="InterPro"/>
</dbReference>
<dbReference type="EMBL" id="QFRJ01000001">
    <property type="protein sequence ID" value="PWH86833.1"/>
    <property type="molecule type" value="Genomic_DNA"/>
</dbReference>
<dbReference type="Proteomes" id="UP000245370">
    <property type="component" value="Unassembled WGS sequence"/>
</dbReference>
<keyword evidence="4" id="KW-1185">Reference proteome</keyword>
<sequence length="188" mass="20790">MKSKLIVALFIGVILSFTATAQNVTVSGATFPTKFKISDQVVEYNGAGLRTKYFFNLYVAALYVPERTSNAQTIIDQNVESAIRLKILSDKVTRDKFVETVKEGFATSTDGKATEKEIQDFMKLFNVEFKSGDEVILLYKPESGVEAYMNGKHLGGAKGLEFKKALWSIWLGKTPADEAVKKAMLGKV</sequence>
<organism evidence="3 4">
    <name type="scientific">Brumimicrobium oceani</name>
    <dbReference type="NCBI Taxonomy" id="2100725"/>
    <lineage>
        <taxon>Bacteria</taxon>
        <taxon>Pseudomonadati</taxon>
        <taxon>Bacteroidota</taxon>
        <taxon>Flavobacteriia</taxon>
        <taxon>Flavobacteriales</taxon>
        <taxon>Crocinitomicaceae</taxon>
        <taxon>Brumimicrobium</taxon>
    </lineage>
</organism>
<feature type="signal peptide" evidence="1">
    <location>
        <begin position="1"/>
        <end position="21"/>
    </location>
</feature>
<evidence type="ECO:0000313" key="4">
    <source>
        <dbReference type="Proteomes" id="UP000245370"/>
    </source>
</evidence>
<dbReference type="InterPro" id="IPR016087">
    <property type="entry name" value="Chalcone_isomerase"/>
</dbReference>
<dbReference type="SUPFAM" id="SSF54626">
    <property type="entry name" value="Chalcone isomerase"/>
    <property type="match status" value="1"/>
</dbReference>
<evidence type="ECO:0000313" key="3">
    <source>
        <dbReference type="EMBL" id="PWH86833.1"/>
    </source>
</evidence>
<evidence type="ECO:0000259" key="2">
    <source>
        <dbReference type="Pfam" id="PF16036"/>
    </source>
</evidence>
<feature type="domain" description="Chalcone isomerase" evidence="2">
    <location>
        <begin position="24"/>
        <end position="186"/>
    </location>
</feature>
<dbReference type="InterPro" id="IPR036298">
    <property type="entry name" value="Chalcone_isomerase_sf"/>
</dbReference>
<dbReference type="OrthoDB" id="270742at2"/>
<dbReference type="Gene3D" id="3.50.70.10">
    <property type="match status" value="1"/>
</dbReference>
<reference evidence="3 4" key="1">
    <citation type="submission" date="2018-05" db="EMBL/GenBank/DDBJ databases">
        <title>Brumimicrobium oceani sp. nov., isolated from coastal sediment.</title>
        <authorList>
            <person name="Kou Y."/>
        </authorList>
    </citation>
    <scope>NUCLEOTIDE SEQUENCE [LARGE SCALE GENOMIC DNA]</scope>
    <source>
        <strain evidence="3 4">C305</strain>
    </source>
</reference>
<keyword evidence="1" id="KW-0732">Signal</keyword>
<dbReference type="AlphaFoldDB" id="A0A2U2XGE4"/>
<comment type="caution">
    <text evidence="3">The sequence shown here is derived from an EMBL/GenBank/DDBJ whole genome shotgun (WGS) entry which is preliminary data.</text>
</comment>
<reference evidence="3 4" key="2">
    <citation type="submission" date="2018-05" db="EMBL/GenBank/DDBJ databases">
        <authorList>
            <person name="Lanie J.A."/>
            <person name="Ng W.-L."/>
            <person name="Kazmierczak K.M."/>
            <person name="Andrzejewski T.M."/>
            <person name="Davidsen T.M."/>
            <person name="Wayne K.J."/>
            <person name="Tettelin H."/>
            <person name="Glass J.I."/>
            <person name="Rusch D."/>
            <person name="Podicherti R."/>
            <person name="Tsui H.-C.T."/>
            <person name="Winkler M.E."/>
        </authorList>
    </citation>
    <scope>NUCLEOTIDE SEQUENCE [LARGE SCALE GENOMIC DNA]</scope>
    <source>
        <strain evidence="3 4">C305</strain>
    </source>
</reference>
<name>A0A2U2XGE4_9FLAO</name>
<gene>
    <name evidence="3" type="ORF">DIT68_00800</name>
</gene>
<evidence type="ECO:0000256" key="1">
    <source>
        <dbReference type="SAM" id="SignalP"/>
    </source>
</evidence>
<dbReference type="Pfam" id="PF16036">
    <property type="entry name" value="Chalcone_3"/>
    <property type="match status" value="1"/>
</dbReference>
<proteinExistence type="predicted"/>
<dbReference type="RefSeq" id="WP_109357913.1">
    <property type="nucleotide sequence ID" value="NZ_QFRJ01000001.1"/>
</dbReference>
<protein>
    <submittedName>
        <fullName evidence="3">Chalcone isomerase</fullName>
    </submittedName>
</protein>
<keyword evidence="3" id="KW-0413">Isomerase</keyword>